<organism evidence="3 4">
    <name type="scientific">Brassica rapa subsp. trilocularis</name>
    <dbReference type="NCBI Taxonomy" id="1813537"/>
    <lineage>
        <taxon>Eukaryota</taxon>
        <taxon>Viridiplantae</taxon>
        <taxon>Streptophyta</taxon>
        <taxon>Embryophyta</taxon>
        <taxon>Tracheophyta</taxon>
        <taxon>Spermatophyta</taxon>
        <taxon>Magnoliopsida</taxon>
        <taxon>eudicotyledons</taxon>
        <taxon>Gunneridae</taxon>
        <taxon>Pentapetalae</taxon>
        <taxon>rosids</taxon>
        <taxon>malvids</taxon>
        <taxon>Brassicales</taxon>
        <taxon>Brassicaceae</taxon>
        <taxon>Brassiceae</taxon>
        <taxon>Brassica</taxon>
    </lineage>
</organism>
<accession>A0ABQ7NKK6</accession>
<dbReference type="PANTHER" id="PTHR33783:SF7">
    <property type="entry name" value="VQ DOMAIN-CONTAINING PROTEIN"/>
    <property type="match status" value="1"/>
</dbReference>
<feature type="compositionally biased region" description="Low complexity" evidence="1">
    <location>
        <begin position="297"/>
        <end position="313"/>
    </location>
</feature>
<comment type="caution">
    <text evidence="3">The sequence shown here is derived from an EMBL/GenBank/DDBJ whole genome shotgun (WGS) entry which is preliminary data.</text>
</comment>
<dbReference type="Proteomes" id="UP000823674">
    <property type="component" value="Chromosome A02"/>
</dbReference>
<dbReference type="Pfam" id="PF05678">
    <property type="entry name" value="VQ"/>
    <property type="match status" value="1"/>
</dbReference>
<protein>
    <recommendedName>
        <fullName evidence="2">VQ domain-containing protein</fullName>
    </recommendedName>
</protein>
<proteinExistence type="predicted"/>
<gene>
    <name evidence="3" type="primary">A02p043840.1_BraROA</name>
    <name evidence="3" type="ORF">IGI04_007688</name>
</gene>
<evidence type="ECO:0000256" key="1">
    <source>
        <dbReference type="SAM" id="MobiDB-lite"/>
    </source>
</evidence>
<name>A0ABQ7NKK6_BRACM</name>
<evidence type="ECO:0000259" key="2">
    <source>
        <dbReference type="Pfam" id="PF05678"/>
    </source>
</evidence>
<evidence type="ECO:0000313" key="4">
    <source>
        <dbReference type="Proteomes" id="UP000823674"/>
    </source>
</evidence>
<feature type="region of interest" description="Disordered" evidence="1">
    <location>
        <begin position="224"/>
        <end position="246"/>
    </location>
</feature>
<evidence type="ECO:0000313" key="3">
    <source>
        <dbReference type="EMBL" id="KAG5411369.1"/>
    </source>
</evidence>
<reference evidence="3 4" key="1">
    <citation type="submission" date="2021-03" db="EMBL/GenBank/DDBJ databases">
        <authorList>
            <person name="King G.J."/>
            <person name="Bancroft I."/>
            <person name="Baten A."/>
            <person name="Bloomfield J."/>
            <person name="Borpatragohain P."/>
            <person name="He Z."/>
            <person name="Irish N."/>
            <person name="Irwin J."/>
            <person name="Liu K."/>
            <person name="Mauleon R.P."/>
            <person name="Moore J."/>
            <person name="Morris R."/>
            <person name="Ostergaard L."/>
            <person name="Wang B."/>
            <person name="Wells R."/>
        </authorList>
    </citation>
    <scope>NUCLEOTIDE SEQUENCE [LARGE SCALE GENOMIC DNA]</scope>
    <source>
        <strain evidence="3">R-o-18</strain>
        <tissue evidence="3">Leaf</tissue>
    </source>
</reference>
<dbReference type="EMBL" id="JADBGQ010000002">
    <property type="protein sequence ID" value="KAG5411369.1"/>
    <property type="molecule type" value="Genomic_DNA"/>
</dbReference>
<sequence length="386" mass="43010">MISEQAIPQIHENQRIRSRKIRRWLFLKSVEASRSGRRVRFIGRVFAVESSFRSLQTSTGDFSFTPWMNMSSPPSSYLDSSGEYAAFELFFIVSCGSLTSGISDCLEVETTILVLDGYLTLSQLVGCVEWTMRSSNTNPLGSFLIRVYLLCFFDALFEIGLVMDDQRNSDNHHQHHHLGVNKIGKNIRKDSSNQQNQQQNPQALFFNINKTDFRSIVQQLTGLGSASSVNPPQSTNPPKPPNSRLVKVRPAPLTQVNHHPPPVQSDPIAERNNQLSVNPAESPISAYMRYLIESSPVGNQPQLQNQNPTQPSPGLIPSHQSGPSPMLFQSPASQFVLSPPPRSPFPILSPNFFAFSPRFIAGGNEPLPPPSPGFFFPLLSPLWKNQ</sequence>
<feature type="region of interest" description="Disordered" evidence="1">
    <location>
        <begin position="297"/>
        <end position="335"/>
    </location>
</feature>
<dbReference type="InterPro" id="IPR039612">
    <property type="entry name" value="VQ_5/9/14"/>
</dbReference>
<dbReference type="PANTHER" id="PTHR33783">
    <property type="entry name" value="PROTEIN HAIKU1"/>
    <property type="match status" value="1"/>
</dbReference>
<dbReference type="InterPro" id="IPR008889">
    <property type="entry name" value="VQ"/>
</dbReference>
<keyword evidence="4" id="KW-1185">Reference proteome</keyword>
<feature type="domain" description="VQ" evidence="2">
    <location>
        <begin position="206"/>
        <end position="227"/>
    </location>
</feature>